<evidence type="ECO:0000256" key="1">
    <source>
        <dbReference type="SAM" id="SignalP"/>
    </source>
</evidence>
<protein>
    <submittedName>
        <fullName evidence="2">Uncharacterized protein</fullName>
    </submittedName>
</protein>
<evidence type="ECO:0000313" key="3">
    <source>
        <dbReference type="Proteomes" id="UP001497497"/>
    </source>
</evidence>
<reference evidence="2 3" key="1">
    <citation type="submission" date="2024-04" db="EMBL/GenBank/DDBJ databases">
        <authorList>
            <consortium name="Genoscope - CEA"/>
            <person name="William W."/>
        </authorList>
    </citation>
    <scope>NUCLEOTIDE SEQUENCE [LARGE SCALE GENOMIC DNA]</scope>
</reference>
<name>A0AAV2HRE6_LYMST</name>
<sequence length="178" mass="20228">MTSFTFYFGAAILAIFMVEATSYVIGGGVNTDFGSVENQPNWLQSALSSARNYRRNHRQHKKPKKSRIAFPGLVHTETWTSFDSVRSPFLRNKRQAQCALPSDLPQMVMALNRDLDVPQFLGLTRQGTGYTPLPLDQPAKNDCPRPTGSWWPRQATNLKSTCPWVMEEKDLGEEYFPR</sequence>
<dbReference type="AlphaFoldDB" id="A0AAV2HRE6"/>
<feature type="signal peptide" evidence="1">
    <location>
        <begin position="1"/>
        <end position="20"/>
    </location>
</feature>
<feature type="chain" id="PRO_5043752094" evidence="1">
    <location>
        <begin position="21"/>
        <end position="178"/>
    </location>
</feature>
<proteinExistence type="predicted"/>
<evidence type="ECO:0000313" key="2">
    <source>
        <dbReference type="EMBL" id="CAL1536115.1"/>
    </source>
</evidence>
<dbReference type="Proteomes" id="UP001497497">
    <property type="component" value="Unassembled WGS sequence"/>
</dbReference>
<gene>
    <name evidence="2" type="ORF">GSLYS_00010028001</name>
</gene>
<keyword evidence="3" id="KW-1185">Reference proteome</keyword>
<dbReference type="EMBL" id="CAXITT010000221">
    <property type="protein sequence ID" value="CAL1536115.1"/>
    <property type="molecule type" value="Genomic_DNA"/>
</dbReference>
<organism evidence="2 3">
    <name type="scientific">Lymnaea stagnalis</name>
    <name type="common">Great pond snail</name>
    <name type="synonym">Helix stagnalis</name>
    <dbReference type="NCBI Taxonomy" id="6523"/>
    <lineage>
        <taxon>Eukaryota</taxon>
        <taxon>Metazoa</taxon>
        <taxon>Spiralia</taxon>
        <taxon>Lophotrochozoa</taxon>
        <taxon>Mollusca</taxon>
        <taxon>Gastropoda</taxon>
        <taxon>Heterobranchia</taxon>
        <taxon>Euthyneura</taxon>
        <taxon>Panpulmonata</taxon>
        <taxon>Hygrophila</taxon>
        <taxon>Lymnaeoidea</taxon>
        <taxon>Lymnaeidae</taxon>
        <taxon>Lymnaea</taxon>
    </lineage>
</organism>
<keyword evidence="1" id="KW-0732">Signal</keyword>
<accession>A0AAV2HRE6</accession>
<comment type="caution">
    <text evidence="2">The sequence shown here is derived from an EMBL/GenBank/DDBJ whole genome shotgun (WGS) entry which is preliminary data.</text>
</comment>